<feature type="domain" description="SDR-like Ig" evidence="10">
    <location>
        <begin position="173"/>
        <end position="274"/>
    </location>
</feature>
<keyword evidence="2" id="KW-0134">Cell wall</keyword>
<feature type="compositionally biased region" description="Basic and acidic residues" evidence="6">
    <location>
        <begin position="81"/>
        <end position="113"/>
    </location>
</feature>
<dbReference type="Pfam" id="PF17802">
    <property type="entry name" value="SpaA"/>
    <property type="match status" value="1"/>
</dbReference>
<evidence type="ECO:0000259" key="8">
    <source>
        <dbReference type="Pfam" id="PF05738"/>
    </source>
</evidence>
<feature type="domain" description="CNA-B" evidence="8">
    <location>
        <begin position="699"/>
        <end position="790"/>
    </location>
</feature>
<proteinExistence type="predicted"/>
<dbReference type="Gene3D" id="2.60.40.1140">
    <property type="entry name" value="Collagen-binding surface protein Cna, B-type domain"/>
    <property type="match status" value="2"/>
</dbReference>
<dbReference type="AlphaFoldDB" id="A0A6N7XDK8"/>
<dbReference type="InterPro" id="IPR008966">
    <property type="entry name" value="Adhesion_dom_sf"/>
</dbReference>
<evidence type="ECO:0000256" key="2">
    <source>
        <dbReference type="ARBA" id="ARBA00022512"/>
    </source>
</evidence>
<protein>
    <submittedName>
        <fullName evidence="11">Cna B-type domain-containing protein</fullName>
    </submittedName>
</protein>
<comment type="subcellular location">
    <subcellularLocation>
        <location evidence="1">Secreted</location>
        <location evidence="1">Cell wall</location>
        <topology evidence="1">Peptidoglycan-anchor</topology>
    </subcellularLocation>
</comment>
<dbReference type="Proteomes" id="UP000440713">
    <property type="component" value="Unassembled WGS sequence"/>
</dbReference>
<evidence type="ECO:0000256" key="5">
    <source>
        <dbReference type="ARBA" id="ARBA00023088"/>
    </source>
</evidence>
<feature type="transmembrane region" description="Helical" evidence="7">
    <location>
        <begin position="817"/>
        <end position="842"/>
    </location>
</feature>
<name>A0A6N7XDK8_9FIRM</name>
<dbReference type="Gene3D" id="2.60.40.10">
    <property type="entry name" value="Immunoglobulins"/>
    <property type="match status" value="1"/>
</dbReference>
<dbReference type="InterPro" id="IPR013783">
    <property type="entry name" value="Ig-like_fold"/>
</dbReference>
<feature type="domain" description="CNA-B" evidence="8">
    <location>
        <begin position="572"/>
        <end position="655"/>
    </location>
</feature>
<dbReference type="Pfam" id="PF17961">
    <property type="entry name" value="Big_8"/>
    <property type="match status" value="1"/>
</dbReference>
<dbReference type="GO" id="GO:0007155">
    <property type="term" value="P:cell adhesion"/>
    <property type="evidence" value="ECO:0007669"/>
    <property type="project" value="InterPro"/>
</dbReference>
<feature type="domain" description="SpaA-like prealbumin fold" evidence="9">
    <location>
        <begin position="479"/>
        <end position="566"/>
    </location>
</feature>
<evidence type="ECO:0000256" key="4">
    <source>
        <dbReference type="ARBA" id="ARBA00022729"/>
    </source>
</evidence>
<evidence type="ECO:0000256" key="6">
    <source>
        <dbReference type="SAM" id="MobiDB-lite"/>
    </source>
</evidence>
<keyword evidence="7" id="KW-0472">Membrane</keyword>
<evidence type="ECO:0000313" key="12">
    <source>
        <dbReference type="Proteomes" id="UP000440713"/>
    </source>
</evidence>
<dbReference type="SUPFAM" id="SSF49401">
    <property type="entry name" value="Bacterial adhesins"/>
    <property type="match status" value="1"/>
</dbReference>
<keyword evidence="3" id="KW-0964">Secreted</keyword>
<accession>A0A6N7XDK8</accession>
<dbReference type="InterPro" id="IPR011252">
    <property type="entry name" value="Fibrogen-bd_dom1"/>
</dbReference>
<dbReference type="InterPro" id="IPR008454">
    <property type="entry name" value="Collagen-bd_Cna-like_B-typ_dom"/>
</dbReference>
<sequence length="850" mass="96218">MNRGGFMLNMKKKSKLFFLVLLIFSIFANVYSSTISYSMASEKAIVEGNGLNRKGDYGLLDFLGDNKLQNILEKSIGNNADSEKKVDAEDDKEKSSDNEDLKSSGELSDDKATSPEITGESENGINEYGNNIGMALRSARMARANETKVNVTITDFDIVKAKNESSPPLKEIIWWESYFLKMKWEIPGDLKNLKRGDFFEVDLPDTLNFPSESAATRFDLMTPDGKELVAKAVVSPLGSGGGKIRVTFTEYVESPIGKKDLKGSMYLACAVSTKYLKKEFGNEISITINGKTKTIITDGLKKLGNEILSKWSERIANNPENSEVEWVMRINHKKALLTNAYLSDTIQVENGDPSLISYVPGSFRLLLVKYDEYGNPVRIYTEINISSYVELYNDNQSFDIDLEEVWNQLIRPLNLKDDEGRLIRNIDRSQFMLRYRSNYIPGFKLRNKARLYANNRYDEVSGKFEVAFSGGEGSAGTIGRLKIRKVDKDNVTKLLAGAKFSIRNKNTGKVFTLETNSKGEAISEVLEPGSYTIEEVTPPQGYIKNNQIYTYEVKGDQVNLLSIKNERKRINIPVEKIWLDYNGSQIPNEKTKGYPPISITLKRKINNVEDNTFSVVRSLKYNADPNLSWKYVFDKLELQNDNGDYYTYYIEEDRSALTGDFEFYKYDKQSYTGKSNDTGLINETLRVYNKEKKKLFDLPVEKLWQSASGQPISHEDLPPIVVKLYRRSTSSPEEVVKVNGNDTMTINRNPSGHWQYVYKNLDIKDPAGNFYTYEVREIVPKGFTEVSEENERTLVIKEGTNFSTVGLKLKNKVNPEYPATGGIGSIAIVVTGFLMVCIGRLFKRFADSSN</sequence>
<dbReference type="SUPFAM" id="SSF49478">
    <property type="entry name" value="Cna protein B-type domain"/>
    <property type="match status" value="2"/>
</dbReference>
<feature type="region of interest" description="Disordered" evidence="6">
    <location>
        <begin position="80"/>
        <end position="125"/>
    </location>
</feature>
<reference evidence="11 12" key="1">
    <citation type="submission" date="2019-08" db="EMBL/GenBank/DDBJ databases">
        <title>In-depth cultivation of the pig gut microbiome towards novel bacterial diversity and tailored functional studies.</title>
        <authorList>
            <person name="Wylensek D."/>
            <person name="Hitch T.C.A."/>
            <person name="Clavel T."/>
        </authorList>
    </citation>
    <scope>NUCLEOTIDE SEQUENCE [LARGE SCALE GENOMIC DNA]</scope>
    <source>
        <strain evidence="11 12">WCA-SAB-591-4A-A</strain>
    </source>
</reference>
<keyword evidence="4" id="KW-0732">Signal</keyword>
<evidence type="ECO:0000256" key="7">
    <source>
        <dbReference type="SAM" id="Phobius"/>
    </source>
</evidence>
<evidence type="ECO:0000256" key="3">
    <source>
        <dbReference type="ARBA" id="ARBA00022525"/>
    </source>
</evidence>
<gene>
    <name evidence="11" type="ORF">FYJ71_00075</name>
</gene>
<keyword evidence="5" id="KW-0572">Peptidoglycan-anchor</keyword>
<keyword evidence="7" id="KW-0812">Transmembrane</keyword>
<evidence type="ECO:0000259" key="10">
    <source>
        <dbReference type="Pfam" id="PF17961"/>
    </source>
</evidence>
<keyword evidence="7" id="KW-1133">Transmembrane helix</keyword>
<dbReference type="Pfam" id="PF05738">
    <property type="entry name" value="Cna_B"/>
    <property type="match status" value="2"/>
</dbReference>
<dbReference type="InterPro" id="IPR041033">
    <property type="entry name" value="SpaA_PFL_dom_1"/>
</dbReference>
<keyword evidence="12" id="KW-1185">Reference proteome</keyword>
<organism evidence="11 12">
    <name type="scientific">Peptostreptococcus porci</name>
    <dbReference type="NCBI Taxonomy" id="2652282"/>
    <lineage>
        <taxon>Bacteria</taxon>
        <taxon>Bacillati</taxon>
        <taxon>Bacillota</taxon>
        <taxon>Clostridia</taxon>
        <taxon>Peptostreptococcales</taxon>
        <taxon>Peptostreptococcaceae</taxon>
        <taxon>Peptostreptococcus</taxon>
    </lineage>
</organism>
<comment type="caution">
    <text evidence="11">The sequence shown here is derived from an EMBL/GenBank/DDBJ whole genome shotgun (WGS) entry which is preliminary data.</text>
</comment>
<evidence type="ECO:0000256" key="1">
    <source>
        <dbReference type="ARBA" id="ARBA00004168"/>
    </source>
</evidence>
<dbReference type="Gene3D" id="2.60.40.1280">
    <property type="match status" value="1"/>
</dbReference>
<dbReference type="EMBL" id="VUNE01000001">
    <property type="protein sequence ID" value="MST61377.1"/>
    <property type="molecule type" value="Genomic_DNA"/>
</dbReference>
<evidence type="ECO:0000313" key="11">
    <source>
        <dbReference type="EMBL" id="MST61377.1"/>
    </source>
</evidence>
<dbReference type="InterPro" id="IPR041171">
    <property type="entry name" value="SDR_Ig"/>
</dbReference>
<evidence type="ECO:0000259" key="9">
    <source>
        <dbReference type="Pfam" id="PF17802"/>
    </source>
</evidence>